<name>X0ZFT1_9ZZZZ</name>
<organism evidence="1">
    <name type="scientific">marine sediment metagenome</name>
    <dbReference type="NCBI Taxonomy" id="412755"/>
    <lineage>
        <taxon>unclassified sequences</taxon>
        <taxon>metagenomes</taxon>
        <taxon>ecological metagenomes</taxon>
    </lineage>
</organism>
<comment type="caution">
    <text evidence="1">The sequence shown here is derived from an EMBL/GenBank/DDBJ whole genome shotgun (WGS) entry which is preliminary data.</text>
</comment>
<evidence type="ECO:0000313" key="1">
    <source>
        <dbReference type="EMBL" id="GAG47201.1"/>
    </source>
</evidence>
<protein>
    <submittedName>
        <fullName evidence="1">Uncharacterized protein</fullName>
    </submittedName>
</protein>
<dbReference type="EMBL" id="BARS01054268">
    <property type="protein sequence ID" value="GAG47201.1"/>
    <property type="molecule type" value="Genomic_DNA"/>
</dbReference>
<feature type="non-terminal residue" evidence="1">
    <location>
        <position position="1"/>
    </location>
</feature>
<reference evidence="1" key="1">
    <citation type="journal article" date="2014" name="Front. Microbiol.">
        <title>High frequency of phylogenetically diverse reductive dehalogenase-homologous genes in deep subseafloor sedimentary metagenomes.</title>
        <authorList>
            <person name="Kawai M."/>
            <person name="Futagami T."/>
            <person name="Toyoda A."/>
            <person name="Takaki Y."/>
            <person name="Nishi S."/>
            <person name="Hori S."/>
            <person name="Arai W."/>
            <person name="Tsubouchi T."/>
            <person name="Morono Y."/>
            <person name="Uchiyama I."/>
            <person name="Ito T."/>
            <person name="Fujiyama A."/>
            <person name="Inagaki F."/>
            <person name="Takami H."/>
        </authorList>
    </citation>
    <scope>NUCLEOTIDE SEQUENCE</scope>
    <source>
        <strain evidence="1">Expedition CK06-06</strain>
    </source>
</reference>
<accession>X0ZFT1</accession>
<dbReference type="AlphaFoldDB" id="X0ZFT1"/>
<gene>
    <name evidence="1" type="ORF">S01H1_80370</name>
</gene>
<proteinExistence type="predicted"/>
<sequence>AAPSQAAIQEAVASRANSLGFLTGKLYMSHLVDAVYTLIDPKSAVVTPIDMHAFIYPPDLVPVGRIELRDVNLLTIPDEPDRGVSQRTTCFFLAPSDVSVAVEPMPAKSI</sequence>